<dbReference type="InterPro" id="IPR027417">
    <property type="entry name" value="P-loop_NTPase"/>
</dbReference>
<dbReference type="SUPFAM" id="SSF52540">
    <property type="entry name" value="P-loop containing nucleoside triphosphate hydrolases"/>
    <property type="match status" value="1"/>
</dbReference>
<evidence type="ECO:0000313" key="3">
    <source>
        <dbReference type="EMBL" id="MCP9291122.1"/>
    </source>
</evidence>
<evidence type="ECO:0000259" key="1">
    <source>
        <dbReference type="Pfam" id="PF13173"/>
    </source>
</evidence>
<dbReference type="Gene3D" id="3.40.50.300">
    <property type="entry name" value="P-loop containing nucleotide triphosphate hydrolases"/>
    <property type="match status" value="1"/>
</dbReference>
<dbReference type="Proteomes" id="UP001139125">
    <property type="component" value="Unassembled WGS sequence"/>
</dbReference>
<proteinExistence type="predicted"/>
<keyword evidence="3" id="KW-0067">ATP-binding</keyword>
<dbReference type="GO" id="GO:0005524">
    <property type="term" value="F:ATP binding"/>
    <property type="evidence" value="ECO:0007669"/>
    <property type="project" value="UniProtKB-KW"/>
</dbReference>
<protein>
    <submittedName>
        <fullName evidence="3">ATP-binding protein</fullName>
    </submittedName>
</protein>
<evidence type="ECO:0000259" key="2">
    <source>
        <dbReference type="Pfam" id="PF13635"/>
    </source>
</evidence>
<organism evidence="3 4">
    <name type="scientific">Gracilimonas sediminicola</name>
    <dbReference type="NCBI Taxonomy" id="2952158"/>
    <lineage>
        <taxon>Bacteria</taxon>
        <taxon>Pseudomonadati</taxon>
        <taxon>Balneolota</taxon>
        <taxon>Balneolia</taxon>
        <taxon>Balneolales</taxon>
        <taxon>Balneolaceae</taxon>
        <taxon>Gracilimonas</taxon>
    </lineage>
</organism>
<sequence length="376" mass="43885">MIERQLKQLVKERLFSDKAVVLTGPRQVGKTTLIHTILEDKEYTVRFLDGDDPTVRRLLDEPNTEQIKQLIGDAEIVFIDEAQRMGTIGITAKIITDQFPEKQLILSGSSAFELNSSIQEPLTGRKWSFNLFPISWKEWQDHVGYLKSEQDLENRLVFGFYPDVLNNSDHQSEVLDELVESYLYKDILNYAGIRKPEVIQKVVQAISYQVGQEVVYKEVGDLVGLDPKTVASYIDILEKAYVVFRLPAYSRNLRNEIKKNQKIYFYDNGVRNAVIHDYGVFATRTDKGALWENFLISERLKQLRYAKNKSDMYFWRTKQHQEVDYVEVSGKAISGFEFKWNPKRSIRFPKTFTKNYSEDVKGINRDNFREFVLPDF</sequence>
<reference evidence="3" key="1">
    <citation type="submission" date="2022-06" db="EMBL/GenBank/DDBJ databases">
        <title>Gracilimonas sp. CAU 1638 isolated from sea sediment.</title>
        <authorList>
            <person name="Kim W."/>
        </authorList>
    </citation>
    <scope>NUCLEOTIDE SEQUENCE</scope>
    <source>
        <strain evidence="3">CAU 1638</strain>
    </source>
</reference>
<feature type="domain" description="DUF4143" evidence="2">
    <location>
        <begin position="185"/>
        <end position="341"/>
    </location>
</feature>
<dbReference type="EMBL" id="JANDBC010000001">
    <property type="protein sequence ID" value="MCP9291122.1"/>
    <property type="molecule type" value="Genomic_DNA"/>
</dbReference>
<dbReference type="RefSeq" id="WP_255133778.1">
    <property type="nucleotide sequence ID" value="NZ_JANDBC010000001.1"/>
</dbReference>
<dbReference type="CDD" id="cd00009">
    <property type="entry name" value="AAA"/>
    <property type="match status" value="1"/>
</dbReference>
<feature type="domain" description="AAA" evidence="1">
    <location>
        <begin position="17"/>
        <end position="138"/>
    </location>
</feature>
<dbReference type="Pfam" id="PF13173">
    <property type="entry name" value="AAA_14"/>
    <property type="match status" value="1"/>
</dbReference>
<keyword evidence="3" id="KW-0547">Nucleotide-binding</keyword>
<accession>A0A9X2L2L4</accession>
<dbReference type="InterPro" id="IPR041682">
    <property type="entry name" value="AAA_14"/>
</dbReference>
<gene>
    <name evidence="3" type="ORF">NM125_05965</name>
</gene>
<comment type="caution">
    <text evidence="3">The sequence shown here is derived from an EMBL/GenBank/DDBJ whole genome shotgun (WGS) entry which is preliminary data.</text>
</comment>
<evidence type="ECO:0000313" key="4">
    <source>
        <dbReference type="Proteomes" id="UP001139125"/>
    </source>
</evidence>
<dbReference type="PANTHER" id="PTHR43566">
    <property type="entry name" value="CONSERVED PROTEIN"/>
    <property type="match status" value="1"/>
</dbReference>
<dbReference type="PANTHER" id="PTHR43566:SF1">
    <property type="entry name" value="AAA+ ATPASE DOMAIN-CONTAINING PROTEIN"/>
    <property type="match status" value="1"/>
</dbReference>
<dbReference type="AlphaFoldDB" id="A0A9X2L2L4"/>
<name>A0A9X2L2L4_9BACT</name>
<dbReference type="Pfam" id="PF13635">
    <property type="entry name" value="DUF4143"/>
    <property type="match status" value="1"/>
</dbReference>
<dbReference type="InterPro" id="IPR025420">
    <property type="entry name" value="DUF4143"/>
</dbReference>
<keyword evidence="4" id="KW-1185">Reference proteome</keyword>